<accession>A0A822Y5C5</accession>
<evidence type="ECO:0000313" key="2">
    <source>
        <dbReference type="Proteomes" id="UP000607653"/>
    </source>
</evidence>
<dbReference type="Proteomes" id="UP000607653">
    <property type="component" value="Unassembled WGS sequence"/>
</dbReference>
<protein>
    <submittedName>
        <fullName evidence="1">Uncharacterized protein</fullName>
    </submittedName>
</protein>
<sequence length="77" mass="8386">MKLFGSFLSSLYSFGPHSGRKAICWIDGSRDVCAGPPARLHDAKSPPFTIEMPSDQMNYGGSFGIATCLVLWSTFQP</sequence>
<reference evidence="1 2" key="1">
    <citation type="journal article" date="2020" name="Mol. Biol. Evol.">
        <title>Distinct Expression and Methylation Patterns for Genes with Different Fates following a Single Whole-Genome Duplication in Flowering Plants.</title>
        <authorList>
            <person name="Shi T."/>
            <person name="Rahmani R.S."/>
            <person name="Gugger P.F."/>
            <person name="Wang M."/>
            <person name="Li H."/>
            <person name="Zhang Y."/>
            <person name="Li Z."/>
            <person name="Wang Q."/>
            <person name="Van de Peer Y."/>
            <person name="Marchal K."/>
            <person name="Chen J."/>
        </authorList>
    </citation>
    <scope>NUCLEOTIDE SEQUENCE [LARGE SCALE GENOMIC DNA]</scope>
    <source>
        <tissue evidence="1">Leaf</tissue>
    </source>
</reference>
<dbReference type="AlphaFoldDB" id="A0A822Y5C5"/>
<proteinExistence type="predicted"/>
<name>A0A822Y5C5_NELNU</name>
<keyword evidence="2" id="KW-1185">Reference proteome</keyword>
<organism evidence="1 2">
    <name type="scientific">Nelumbo nucifera</name>
    <name type="common">Sacred lotus</name>
    <dbReference type="NCBI Taxonomy" id="4432"/>
    <lineage>
        <taxon>Eukaryota</taxon>
        <taxon>Viridiplantae</taxon>
        <taxon>Streptophyta</taxon>
        <taxon>Embryophyta</taxon>
        <taxon>Tracheophyta</taxon>
        <taxon>Spermatophyta</taxon>
        <taxon>Magnoliopsida</taxon>
        <taxon>Proteales</taxon>
        <taxon>Nelumbonaceae</taxon>
        <taxon>Nelumbo</taxon>
    </lineage>
</organism>
<comment type="caution">
    <text evidence="1">The sequence shown here is derived from an EMBL/GenBank/DDBJ whole genome shotgun (WGS) entry which is preliminary data.</text>
</comment>
<evidence type="ECO:0000313" key="1">
    <source>
        <dbReference type="EMBL" id="DAD27223.1"/>
    </source>
</evidence>
<dbReference type="EMBL" id="DUZY01000002">
    <property type="protein sequence ID" value="DAD27223.1"/>
    <property type="molecule type" value="Genomic_DNA"/>
</dbReference>
<gene>
    <name evidence="1" type="ORF">HUJ06_028691</name>
</gene>